<keyword evidence="2" id="KW-0472">Membrane</keyword>
<reference evidence="3 4" key="1">
    <citation type="submission" date="2021-07" db="EMBL/GenBank/DDBJ databases">
        <title>Wild boars as the reservoir of a highly virulent clone of hybrid Shiga toxigenic and enterotoxigenic Escherichia coli responsible of edema disease.</title>
        <authorList>
            <person name="Perrat A."/>
            <person name="Branchu P."/>
            <person name="Decors A."/>
            <person name="Turci S."/>
            <person name="Bayon-Auboyer M.-H."/>
            <person name="Petit G."/>
            <person name="Grosbois V."/>
            <person name="Brugere H."/>
            <person name="Auvray F."/>
            <person name="Oswald E."/>
        </authorList>
    </citation>
    <scope>NUCLEOTIDE SEQUENCE [LARGE SCALE GENOMIC DNA]</scope>
    <source>
        <strain evidence="3 4">P13-6</strain>
    </source>
</reference>
<dbReference type="EMBL" id="CP080223">
    <property type="protein sequence ID" value="QYE40530.1"/>
    <property type="molecule type" value="Genomic_DNA"/>
</dbReference>
<sequence length="347" mass="39265">MGGAYLFDIIKDMLPVLSGLLGVLGILNVFKTSNNRLSFWGWLAVFVIVISTIATLLLAKKEKNDNEREKIQLQNKIDNILRDVAKAREPIGEVSITYWSLLPDSNQLVRKYKDYLNEKARGEVENFSFHNLTKTNKDYFGTTIDLDGKLAVFSIDEKNKYWPSGSFSEIGLLASNFSIMLCINSKHTNAKDVRFIIGARNNLDWCALALLPRTSDIFYDVKKDKIGLATTITYDKKWVYSNGVISSVRDFFGSDVFFVLPSTDSRFLNDYLKSIGAPQTLIESNKIKSEIIAGMSTESVSVKMGDGQRFNISGEHLKKYNSKDGRTFFYIKMPLSEKEVSELETKN</sequence>
<accession>A0ABD7FK56</accession>
<keyword evidence="1" id="KW-0175">Coiled coil</keyword>
<dbReference type="AlphaFoldDB" id="A0ABD7FK56"/>
<evidence type="ECO:0000256" key="2">
    <source>
        <dbReference type="SAM" id="Phobius"/>
    </source>
</evidence>
<name>A0ABD7FK56_ECOLX</name>
<feature type="coiled-coil region" evidence="1">
    <location>
        <begin position="56"/>
        <end position="83"/>
    </location>
</feature>
<gene>
    <name evidence="3" type="ORF">KZW89_05775</name>
</gene>
<keyword evidence="2" id="KW-0812">Transmembrane</keyword>
<protein>
    <submittedName>
        <fullName evidence="3">Uncharacterized protein</fullName>
    </submittedName>
</protein>
<evidence type="ECO:0000256" key="1">
    <source>
        <dbReference type="SAM" id="Coils"/>
    </source>
</evidence>
<evidence type="ECO:0000313" key="4">
    <source>
        <dbReference type="Proteomes" id="UP000826587"/>
    </source>
</evidence>
<dbReference type="Proteomes" id="UP000826587">
    <property type="component" value="Chromosome"/>
</dbReference>
<proteinExistence type="predicted"/>
<keyword evidence="2" id="KW-1133">Transmembrane helix</keyword>
<evidence type="ECO:0000313" key="3">
    <source>
        <dbReference type="EMBL" id="QYE40530.1"/>
    </source>
</evidence>
<feature type="transmembrane region" description="Helical" evidence="2">
    <location>
        <begin position="37"/>
        <end position="59"/>
    </location>
</feature>
<feature type="transmembrane region" description="Helical" evidence="2">
    <location>
        <begin position="12"/>
        <end position="31"/>
    </location>
</feature>
<dbReference type="RefSeq" id="WP_000508390.1">
    <property type="nucleotide sequence ID" value="NZ_CP080223.1"/>
</dbReference>
<organism evidence="3 4">
    <name type="scientific">Escherichia coli O141:H4</name>
    <dbReference type="NCBI Taxonomy" id="2861806"/>
    <lineage>
        <taxon>Bacteria</taxon>
        <taxon>Pseudomonadati</taxon>
        <taxon>Pseudomonadota</taxon>
        <taxon>Gammaproteobacteria</taxon>
        <taxon>Enterobacterales</taxon>
        <taxon>Enterobacteriaceae</taxon>
        <taxon>Escherichia</taxon>
    </lineage>
</organism>